<dbReference type="GO" id="GO:0008671">
    <property type="term" value="F:2-dehydro-3-deoxygalactonokinase activity"/>
    <property type="evidence" value="ECO:0007669"/>
    <property type="project" value="UniProtKB-EC"/>
</dbReference>
<reference evidence="1 2" key="1">
    <citation type="submission" date="2020-08" db="EMBL/GenBank/DDBJ databases">
        <title>Genomic Encyclopedia of Type Strains, Phase IV (KMG-IV): sequencing the most valuable type-strain genomes for metagenomic binning, comparative biology and taxonomic classification.</title>
        <authorList>
            <person name="Goeker M."/>
        </authorList>
    </citation>
    <scope>NUCLEOTIDE SEQUENCE [LARGE SCALE GENOMIC DNA]</scope>
    <source>
        <strain evidence="1 2">DSM 105137</strain>
    </source>
</reference>
<evidence type="ECO:0000313" key="2">
    <source>
        <dbReference type="Proteomes" id="UP000576209"/>
    </source>
</evidence>
<organism evidence="1 2">
    <name type="scientific">Neolewinella aquimaris</name>
    <dbReference type="NCBI Taxonomy" id="1835722"/>
    <lineage>
        <taxon>Bacteria</taxon>
        <taxon>Pseudomonadati</taxon>
        <taxon>Bacteroidota</taxon>
        <taxon>Saprospiria</taxon>
        <taxon>Saprospirales</taxon>
        <taxon>Lewinellaceae</taxon>
        <taxon>Neolewinella</taxon>
    </lineage>
</organism>
<dbReference type="EC" id="2.7.1.58" evidence="1"/>
<keyword evidence="1" id="KW-0808">Transferase</keyword>
<name>A0A840DXT0_9BACT</name>
<dbReference type="GO" id="GO:0034194">
    <property type="term" value="P:D-galactonate catabolic process"/>
    <property type="evidence" value="ECO:0007669"/>
    <property type="project" value="InterPro"/>
</dbReference>
<proteinExistence type="predicted"/>
<evidence type="ECO:0000313" key="1">
    <source>
        <dbReference type="EMBL" id="MBB4078014.1"/>
    </source>
</evidence>
<dbReference type="InterPro" id="IPR042258">
    <property type="entry name" value="DGOK_N"/>
</dbReference>
<dbReference type="EMBL" id="JACIFF010000001">
    <property type="protein sequence ID" value="MBB4078014.1"/>
    <property type="molecule type" value="Genomic_DNA"/>
</dbReference>
<dbReference type="Gene3D" id="3.30.420.310">
    <property type="entry name" value="2-keto-3-deoxy-galactonokinase, C-terminal domain"/>
    <property type="match status" value="1"/>
</dbReference>
<dbReference type="RefSeq" id="WP_183494244.1">
    <property type="nucleotide sequence ID" value="NZ_JACIFF010000001.1"/>
</dbReference>
<gene>
    <name evidence="1" type="ORF">GGR28_000615</name>
</gene>
<dbReference type="InterPro" id="IPR007729">
    <property type="entry name" value="DGOK"/>
</dbReference>
<keyword evidence="2" id="KW-1185">Reference proteome</keyword>
<dbReference type="Gene3D" id="3.30.420.300">
    <property type="entry name" value="2-keto-3-deoxy-galactonokinase, substrate binding domain"/>
    <property type="match status" value="1"/>
</dbReference>
<comment type="caution">
    <text evidence="1">The sequence shown here is derived from an EMBL/GenBank/DDBJ whole genome shotgun (WGS) entry which is preliminary data.</text>
</comment>
<dbReference type="InterPro" id="IPR042257">
    <property type="entry name" value="DGOK_C"/>
</dbReference>
<dbReference type="Proteomes" id="UP000576209">
    <property type="component" value="Unassembled WGS sequence"/>
</dbReference>
<keyword evidence="1" id="KW-0418">Kinase</keyword>
<protein>
    <submittedName>
        <fullName evidence="1">2-dehydro-3-deoxygalactonokinase</fullName>
        <ecNumber evidence="1">2.7.1.58</ecNumber>
    </submittedName>
</protein>
<dbReference type="AlphaFoldDB" id="A0A840DXT0"/>
<sequence length="316" mass="35109">MTDHPYFISCDWGTSNFRLRVVEAATLDVLAQRATGQGIQRMNEQFLSGDRSDRYRHFAAYLREQVDLLPEARPTFPIVVSGMASANIGMQELPYGKLPIGRQARNLVSEVREFRSGQALVLVSGVHSETGIMRGEETQALGLLDELDPQAEGVLLLPGTHSKHLRYRQGRFTDFQSYMTGELFEFLTSRSILANSVRDGVWNTRTQSAFLSAVQTGCREGATAHLFAIRAGHVLRDTDPVDNYYRLSGLLIGAELHDVAVEVEQPLWLAASGSLRILYRAALQELCGADHLVVLDDQLIERALLRGQCQILATHG</sequence>
<accession>A0A840DXT0</accession>
<dbReference type="Pfam" id="PF05035">
    <property type="entry name" value="DGOK"/>
    <property type="match status" value="1"/>
</dbReference>